<dbReference type="SMART" id="SM00072">
    <property type="entry name" value="GuKc"/>
    <property type="match status" value="1"/>
</dbReference>
<dbReference type="InterPro" id="IPR008145">
    <property type="entry name" value="GK/Ca_channel_bsu"/>
</dbReference>
<proteinExistence type="predicted"/>
<evidence type="ECO:0000259" key="1">
    <source>
        <dbReference type="PROSITE" id="PS50052"/>
    </source>
</evidence>
<dbReference type="PATRIC" id="fig|999408.3.peg.4885"/>
<dbReference type="PROSITE" id="PS00856">
    <property type="entry name" value="GUANYLATE_KINASE_1"/>
    <property type="match status" value="1"/>
</dbReference>
<sequence>MGKIFYVMGKSASGKDTIYKRLHSRMPELKTVTMYTTRPIRDGEQNGVEYFFVDRSYLEQCRKDGILIECRTYDTVYGPWSYFTADDGQIDLKTGNYLIMGTLESYGKMRAYYGEEALVPIYIYVEDGLRLRRALEREQQQTVPKYKEMCRRFLADEEDFSPGRLEESSITRQYENVVLEDCLREIVQEIEGICHREQDIGQPEFQNI</sequence>
<gene>
    <name evidence="2" type="ORF">HMPREF1090_04542</name>
</gene>
<keyword evidence="2" id="KW-0808">Transferase</keyword>
<reference evidence="2 3" key="1">
    <citation type="submission" date="2013-01" db="EMBL/GenBank/DDBJ databases">
        <title>The Genome Sequence of Clostridium clostridioforme 90A8.</title>
        <authorList>
            <consortium name="The Broad Institute Genome Sequencing Platform"/>
            <person name="Earl A."/>
            <person name="Ward D."/>
            <person name="Feldgarden M."/>
            <person name="Gevers D."/>
            <person name="Courvalin P."/>
            <person name="Lambert T."/>
            <person name="Walker B."/>
            <person name="Young S.K."/>
            <person name="Zeng Q."/>
            <person name="Gargeya S."/>
            <person name="Fitzgerald M."/>
            <person name="Haas B."/>
            <person name="Abouelleil A."/>
            <person name="Alvarado L."/>
            <person name="Arachchi H.M."/>
            <person name="Berlin A.M."/>
            <person name="Chapman S.B."/>
            <person name="Dewar J."/>
            <person name="Goldberg J."/>
            <person name="Griggs A."/>
            <person name="Gujja S."/>
            <person name="Hansen M."/>
            <person name="Howarth C."/>
            <person name="Imamovic A."/>
            <person name="Larimer J."/>
            <person name="McCowan C."/>
            <person name="Murphy C."/>
            <person name="Neiman D."/>
            <person name="Pearson M."/>
            <person name="Priest M."/>
            <person name="Roberts A."/>
            <person name="Saif S."/>
            <person name="Shea T."/>
            <person name="Sisk P."/>
            <person name="Sykes S."/>
            <person name="Wortman J."/>
            <person name="Nusbaum C."/>
            <person name="Birren B."/>
        </authorList>
    </citation>
    <scope>NUCLEOTIDE SEQUENCE [LARGE SCALE GENOMIC DNA]</scope>
    <source>
        <strain evidence="2 3">90A8</strain>
    </source>
</reference>
<dbReference type="InterPro" id="IPR027417">
    <property type="entry name" value="P-loop_NTPase"/>
</dbReference>
<dbReference type="AlphaFoldDB" id="A0A0E2HIC5"/>
<dbReference type="Gene3D" id="3.40.50.300">
    <property type="entry name" value="P-loop containing nucleotide triphosphate hydrolases"/>
    <property type="match status" value="1"/>
</dbReference>
<evidence type="ECO:0000313" key="3">
    <source>
        <dbReference type="Proteomes" id="UP000013085"/>
    </source>
</evidence>
<dbReference type="PROSITE" id="PS50052">
    <property type="entry name" value="GUANYLATE_KINASE_2"/>
    <property type="match status" value="1"/>
</dbReference>
<dbReference type="EMBL" id="AGYR01000054">
    <property type="protein sequence ID" value="ENZ09244.1"/>
    <property type="molecule type" value="Genomic_DNA"/>
</dbReference>
<dbReference type="Proteomes" id="UP000013085">
    <property type="component" value="Unassembled WGS sequence"/>
</dbReference>
<dbReference type="Pfam" id="PF00625">
    <property type="entry name" value="Guanylate_kin"/>
    <property type="match status" value="1"/>
</dbReference>
<dbReference type="GO" id="GO:0016301">
    <property type="term" value="F:kinase activity"/>
    <property type="evidence" value="ECO:0007669"/>
    <property type="project" value="UniProtKB-KW"/>
</dbReference>
<dbReference type="SUPFAM" id="SSF52540">
    <property type="entry name" value="P-loop containing nucleoside triphosphate hydrolases"/>
    <property type="match status" value="1"/>
</dbReference>
<comment type="caution">
    <text evidence="2">The sequence shown here is derived from an EMBL/GenBank/DDBJ whole genome shotgun (WGS) entry which is preliminary data.</text>
</comment>
<evidence type="ECO:0000313" key="2">
    <source>
        <dbReference type="EMBL" id="ENZ09244.1"/>
    </source>
</evidence>
<organism evidence="2 3">
    <name type="scientific">[Clostridium] clostridioforme 90A8</name>
    <dbReference type="NCBI Taxonomy" id="999408"/>
    <lineage>
        <taxon>Bacteria</taxon>
        <taxon>Bacillati</taxon>
        <taxon>Bacillota</taxon>
        <taxon>Clostridia</taxon>
        <taxon>Lachnospirales</taxon>
        <taxon>Lachnospiraceae</taxon>
        <taxon>Enterocloster</taxon>
    </lineage>
</organism>
<dbReference type="HOGENOM" id="CLU_1376102_0_0_9"/>
<dbReference type="InterPro" id="IPR020590">
    <property type="entry name" value="Guanylate_kinase_CS"/>
</dbReference>
<protein>
    <submittedName>
        <fullName evidence="2">Guanylate kinase</fullName>
    </submittedName>
</protein>
<keyword evidence="2" id="KW-0418">Kinase</keyword>
<accession>A0A0E2HIC5</accession>
<name>A0A0E2HIC5_9FIRM</name>
<dbReference type="InterPro" id="IPR008144">
    <property type="entry name" value="Guanylate_kin-like_dom"/>
</dbReference>
<dbReference type="RefSeq" id="WP_002584582.1">
    <property type="nucleotide sequence ID" value="NZ_KB850985.1"/>
</dbReference>
<feature type="domain" description="Guanylate kinase-like" evidence="1">
    <location>
        <begin position="2"/>
        <end position="191"/>
    </location>
</feature>
<dbReference type="GeneID" id="57962840"/>